<proteinExistence type="predicted"/>
<gene>
    <name evidence="1" type="ORF">ACFO3F_05325</name>
</gene>
<comment type="caution">
    <text evidence="1">The sequence shown here is derived from an EMBL/GenBank/DDBJ whole genome shotgun (WGS) entry which is preliminary data.</text>
</comment>
<dbReference type="SUPFAM" id="SSF53474">
    <property type="entry name" value="alpha/beta-Hydrolases"/>
    <property type="match status" value="1"/>
</dbReference>
<keyword evidence="2" id="KW-1185">Reference proteome</keyword>
<organism evidence="1 2">
    <name type="scientific">Georgenia faecalis</name>
    <dbReference type="NCBI Taxonomy" id="2483799"/>
    <lineage>
        <taxon>Bacteria</taxon>
        <taxon>Bacillati</taxon>
        <taxon>Actinomycetota</taxon>
        <taxon>Actinomycetes</taxon>
        <taxon>Micrococcales</taxon>
        <taxon>Bogoriellaceae</taxon>
        <taxon>Georgenia</taxon>
    </lineage>
</organism>
<dbReference type="Gene3D" id="3.40.50.1820">
    <property type="entry name" value="alpha/beta hydrolase"/>
    <property type="match status" value="1"/>
</dbReference>
<evidence type="ECO:0008006" key="3">
    <source>
        <dbReference type="Google" id="ProtNLM"/>
    </source>
</evidence>
<evidence type="ECO:0000313" key="1">
    <source>
        <dbReference type="EMBL" id="MFC4554662.1"/>
    </source>
</evidence>
<dbReference type="Proteomes" id="UP001595955">
    <property type="component" value="Unassembled WGS sequence"/>
</dbReference>
<name>A0ABV9D7R6_9MICO</name>
<protein>
    <recommendedName>
        <fullName evidence="3">Alpha/beta fold hydrolase</fullName>
    </recommendedName>
</protein>
<dbReference type="EMBL" id="JBHSGF010000003">
    <property type="protein sequence ID" value="MFC4554662.1"/>
    <property type="molecule type" value="Genomic_DNA"/>
</dbReference>
<dbReference type="RefSeq" id="WP_122825229.1">
    <property type="nucleotide sequence ID" value="NZ_CP033325.1"/>
</dbReference>
<dbReference type="InterPro" id="IPR029058">
    <property type="entry name" value="AB_hydrolase_fold"/>
</dbReference>
<sequence length="509" mass="52910">MSRDRPEPSAAAVIVTGGFGRTQVDTDELRALEERLAEAGRVLDLGRTSLLRARGHLRWDGQWVPQRAEWAIGLVEAAVDGPGSFSSLEPVVAELEGSLRQARMAYEEAEGASRAPFGSPATPSWSAFAARVRTPHLVLSRSLGPALVSVRMLGDLPLGLVPGRSALAAALDALPLPEGPPGSRVPHGLATQRTVREAAAELQHYLPWFALPDGAELAGLPLGDLSPEQRALLPVALALQALPAVVVGGPRGDHAVEVTPVLPPREVPPASGGGDLLRAMDRLAPAAGGRPGTVEVRRVEHPDGRRTWTVLVPGTQHQGGGGSNPLDNLTNAEAFVGLPSDAEEGVARAMDQAGIAAGEEVTLVGHSQGGLTAMRLAADPVFATRYTVAAVLTAGSPAAHMPTPPRAHVLSLEHLEDVIPGLDGTPNPAEPRRTTVARSLTAGHAGPHRTDVGFSEAHAVTTYAQTADLAEASGDVSVRVWSERLAEASGAPGTVVTSTVFQVRRVPDG</sequence>
<reference evidence="2" key="1">
    <citation type="journal article" date="2019" name="Int. J. Syst. Evol. Microbiol.">
        <title>The Global Catalogue of Microorganisms (GCM) 10K type strain sequencing project: providing services to taxonomists for standard genome sequencing and annotation.</title>
        <authorList>
            <consortium name="The Broad Institute Genomics Platform"/>
            <consortium name="The Broad Institute Genome Sequencing Center for Infectious Disease"/>
            <person name="Wu L."/>
            <person name="Ma J."/>
        </authorList>
    </citation>
    <scope>NUCLEOTIDE SEQUENCE [LARGE SCALE GENOMIC DNA]</scope>
    <source>
        <strain evidence="2">JCM 3369</strain>
    </source>
</reference>
<accession>A0ABV9D7R6</accession>
<evidence type="ECO:0000313" key="2">
    <source>
        <dbReference type="Proteomes" id="UP001595955"/>
    </source>
</evidence>